<feature type="compositionally biased region" description="Polar residues" evidence="1">
    <location>
        <begin position="8"/>
        <end position="18"/>
    </location>
</feature>
<proteinExistence type="predicted"/>
<organism evidence="2 3">
    <name type="scientific">Willisornis vidua</name>
    <name type="common">Xingu scale-backed antbird</name>
    <dbReference type="NCBI Taxonomy" id="1566151"/>
    <lineage>
        <taxon>Eukaryota</taxon>
        <taxon>Metazoa</taxon>
        <taxon>Chordata</taxon>
        <taxon>Craniata</taxon>
        <taxon>Vertebrata</taxon>
        <taxon>Euteleostomi</taxon>
        <taxon>Archelosauria</taxon>
        <taxon>Archosauria</taxon>
        <taxon>Dinosauria</taxon>
        <taxon>Saurischia</taxon>
        <taxon>Theropoda</taxon>
        <taxon>Coelurosauria</taxon>
        <taxon>Aves</taxon>
        <taxon>Neognathae</taxon>
        <taxon>Neoaves</taxon>
        <taxon>Telluraves</taxon>
        <taxon>Australaves</taxon>
        <taxon>Passeriformes</taxon>
        <taxon>Thamnophilidae</taxon>
        <taxon>Willisornis</taxon>
    </lineage>
</organism>
<evidence type="ECO:0000313" key="3">
    <source>
        <dbReference type="Proteomes" id="UP001145742"/>
    </source>
</evidence>
<feature type="region of interest" description="Disordered" evidence="1">
    <location>
        <begin position="1"/>
        <end position="53"/>
    </location>
</feature>
<evidence type="ECO:0000256" key="1">
    <source>
        <dbReference type="SAM" id="MobiDB-lite"/>
    </source>
</evidence>
<evidence type="ECO:0000313" key="2">
    <source>
        <dbReference type="EMBL" id="KAJ7414215.1"/>
    </source>
</evidence>
<keyword evidence="3" id="KW-1185">Reference proteome</keyword>
<accession>A0ABQ9D381</accession>
<name>A0ABQ9D381_9PASS</name>
<dbReference type="Proteomes" id="UP001145742">
    <property type="component" value="Unassembled WGS sequence"/>
</dbReference>
<sequence>MLPGSKCKNWQSSNSVTGPSPDPAQPILHLGFHTEKPKPGVGNVLGSAQQAPEEDKKCSLLQPTSDRIKGKSDINTISSCLHSNTSSSIWNHKGSGTAAGKPRAEGRAGCLDTAAHAHGSALMAWTFMSFPIVQKIGKDKEDHLSQLLISLIAFLTQMTRDVCAGPGLVNNRNLSSGVTSDFPKATKERSFDKVFTIILPYIILMEDNFGWKDGDETS</sequence>
<gene>
    <name evidence="2" type="ORF">WISP_86293</name>
</gene>
<protein>
    <submittedName>
        <fullName evidence="2">Uncharacterized protein</fullName>
    </submittedName>
</protein>
<dbReference type="EMBL" id="WHWB01034083">
    <property type="protein sequence ID" value="KAJ7414215.1"/>
    <property type="molecule type" value="Genomic_DNA"/>
</dbReference>
<reference evidence="2" key="1">
    <citation type="submission" date="2019-10" db="EMBL/GenBank/DDBJ databases">
        <authorList>
            <person name="Soares A.E.R."/>
            <person name="Aleixo A."/>
            <person name="Schneider P."/>
            <person name="Miyaki C.Y."/>
            <person name="Schneider M.P."/>
            <person name="Mello C."/>
            <person name="Vasconcelos A.T.R."/>
        </authorList>
    </citation>
    <scope>NUCLEOTIDE SEQUENCE</scope>
    <source>
        <tissue evidence="2">Muscle</tissue>
    </source>
</reference>
<comment type="caution">
    <text evidence="2">The sequence shown here is derived from an EMBL/GenBank/DDBJ whole genome shotgun (WGS) entry which is preliminary data.</text>
</comment>